<gene>
    <name evidence="2" type="ORF">A3A97_02480</name>
</gene>
<feature type="region of interest" description="Disordered" evidence="1">
    <location>
        <begin position="17"/>
        <end position="96"/>
    </location>
</feature>
<name>A0A1G2PU89_9BACT</name>
<feature type="compositionally biased region" description="Low complexity" evidence="1">
    <location>
        <begin position="70"/>
        <end position="87"/>
    </location>
</feature>
<protein>
    <submittedName>
        <fullName evidence="2">Uncharacterized protein</fullName>
    </submittedName>
</protein>
<comment type="caution">
    <text evidence="2">The sequence shown here is derived from an EMBL/GenBank/DDBJ whole genome shotgun (WGS) entry which is preliminary data.</text>
</comment>
<organism evidence="2 3">
    <name type="scientific">Candidatus Terrybacteria bacterium RIFCSPLOWO2_01_FULL_40_23</name>
    <dbReference type="NCBI Taxonomy" id="1802366"/>
    <lineage>
        <taxon>Bacteria</taxon>
        <taxon>Candidatus Terryibacteriota</taxon>
    </lineage>
</organism>
<accession>A0A1G2PU89</accession>
<evidence type="ECO:0000313" key="2">
    <source>
        <dbReference type="EMBL" id="OHA51299.1"/>
    </source>
</evidence>
<evidence type="ECO:0000313" key="3">
    <source>
        <dbReference type="Proteomes" id="UP000176951"/>
    </source>
</evidence>
<feature type="compositionally biased region" description="Basic and acidic residues" evidence="1">
    <location>
        <begin position="17"/>
        <end position="26"/>
    </location>
</feature>
<sequence length="96" mass="10423">MGLFERIRGEKPEEYLEKLRKERGEEAPGSATDAGVTDPETATHAETIEAWRIQPSANDPASRAADRIALEQARAAEQAQSASQTEGQAEDNNKTA</sequence>
<reference evidence="2 3" key="1">
    <citation type="journal article" date="2016" name="Nat. Commun.">
        <title>Thousands of microbial genomes shed light on interconnected biogeochemical processes in an aquifer system.</title>
        <authorList>
            <person name="Anantharaman K."/>
            <person name="Brown C.T."/>
            <person name="Hug L.A."/>
            <person name="Sharon I."/>
            <person name="Castelle C.J."/>
            <person name="Probst A.J."/>
            <person name="Thomas B.C."/>
            <person name="Singh A."/>
            <person name="Wilkins M.J."/>
            <person name="Karaoz U."/>
            <person name="Brodie E.L."/>
            <person name="Williams K.H."/>
            <person name="Hubbard S.S."/>
            <person name="Banfield J.F."/>
        </authorList>
    </citation>
    <scope>NUCLEOTIDE SEQUENCE [LARGE SCALE GENOMIC DNA]</scope>
</reference>
<dbReference type="AlphaFoldDB" id="A0A1G2PU89"/>
<proteinExistence type="predicted"/>
<dbReference type="EMBL" id="MHSW01000024">
    <property type="protein sequence ID" value="OHA51299.1"/>
    <property type="molecule type" value="Genomic_DNA"/>
</dbReference>
<evidence type="ECO:0000256" key="1">
    <source>
        <dbReference type="SAM" id="MobiDB-lite"/>
    </source>
</evidence>
<dbReference type="Proteomes" id="UP000176951">
    <property type="component" value="Unassembled WGS sequence"/>
</dbReference>